<name>A0A2T1EB40_9CYAN</name>
<dbReference type="EMBL" id="PVWK01000057">
    <property type="protein sequence ID" value="PSB29905.1"/>
    <property type="molecule type" value="Genomic_DNA"/>
</dbReference>
<accession>A0A2T1EB40</accession>
<comment type="caution">
    <text evidence="1">The sequence shown here is derived from an EMBL/GenBank/DDBJ whole genome shotgun (WGS) entry which is preliminary data.</text>
</comment>
<keyword evidence="2" id="KW-1185">Reference proteome</keyword>
<proteinExistence type="predicted"/>
<sequence>MAQKSPQFDVDKARSQMRAEDLAGFDHFCRFSPTYGDIQRRLQELGFQVSGSAVQAWFTATHPVGHEAKVINALTLNYAGVEPFTALQMSMAIAVNLTDALMKHCTPERLASASAGDLMMTIGNLLKEMRTCARVLQDVKVTRDRKALELSGGYRVVEILRHLSEDSSQAESITDFCDAALLQLEQEVNG</sequence>
<dbReference type="RefSeq" id="WP_106256186.1">
    <property type="nucleotide sequence ID" value="NZ_CAWNSW010000007.1"/>
</dbReference>
<dbReference type="AlphaFoldDB" id="A0A2T1EB40"/>
<organism evidence="1 2">
    <name type="scientific">Stenomitos frigidus ULC18</name>
    <dbReference type="NCBI Taxonomy" id="2107698"/>
    <lineage>
        <taxon>Bacteria</taxon>
        <taxon>Bacillati</taxon>
        <taxon>Cyanobacteriota</taxon>
        <taxon>Cyanophyceae</taxon>
        <taxon>Leptolyngbyales</taxon>
        <taxon>Leptolyngbyaceae</taxon>
        <taxon>Stenomitos</taxon>
    </lineage>
</organism>
<gene>
    <name evidence="1" type="ORF">C7B82_10150</name>
</gene>
<dbReference type="OrthoDB" id="583127at2"/>
<dbReference type="Proteomes" id="UP000239576">
    <property type="component" value="Unassembled WGS sequence"/>
</dbReference>
<reference evidence="1 2" key="2">
    <citation type="submission" date="2018-03" db="EMBL/GenBank/DDBJ databases">
        <title>The ancient ancestry and fast evolution of plastids.</title>
        <authorList>
            <person name="Moore K.R."/>
            <person name="Magnabosco C."/>
            <person name="Momper L."/>
            <person name="Gold D.A."/>
            <person name="Bosak T."/>
            <person name="Fournier G.P."/>
        </authorList>
    </citation>
    <scope>NUCLEOTIDE SEQUENCE [LARGE SCALE GENOMIC DNA]</scope>
    <source>
        <strain evidence="1 2">ULC18</strain>
    </source>
</reference>
<evidence type="ECO:0000313" key="2">
    <source>
        <dbReference type="Proteomes" id="UP000239576"/>
    </source>
</evidence>
<reference evidence="2" key="1">
    <citation type="submission" date="2018-02" db="EMBL/GenBank/DDBJ databases">
        <authorList>
            <person name="Moore K."/>
            <person name="Momper L."/>
        </authorList>
    </citation>
    <scope>NUCLEOTIDE SEQUENCE [LARGE SCALE GENOMIC DNA]</scope>
    <source>
        <strain evidence="2">ULC18</strain>
    </source>
</reference>
<protein>
    <submittedName>
        <fullName evidence="1">Uncharacterized protein</fullName>
    </submittedName>
</protein>
<evidence type="ECO:0000313" key="1">
    <source>
        <dbReference type="EMBL" id="PSB29905.1"/>
    </source>
</evidence>